<organism evidence="1 2">
    <name type="scientific">Sphaerodactylus townsendi</name>
    <dbReference type="NCBI Taxonomy" id="933632"/>
    <lineage>
        <taxon>Eukaryota</taxon>
        <taxon>Metazoa</taxon>
        <taxon>Chordata</taxon>
        <taxon>Craniata</taxon>
        <taxon>Vertebrata</taxon>
        <taxon>Euteleostomi</taxon>
        <taxon>Lepidosauria</taxon>
        <taxon>Squamata</taxon>
        <taxon>Bifurcata</taxon>
        <taxon>Gekkota</taxon>
        <taxon>Sphaerodactylidae</taxon>
        <taxon>Sphaerodactylus</taxon>
    </lineage>
</organism>
<keyword evidence="2" id="KW-1185">Reference proteome</keyword>
<name>A0ACB8F673_9SAUR</name>
<gene>
    <name evidence="1" type="ORF">K3G42_028351</name>
</gene>
<accession>A0ACB8F673</accession>
<evidence type="ECO:0000313" key="1">
    <source>
        <dbReference type="EMBL" id="KAH8000743.1"/>
    </source>
</evidence>
<dbReference type="EMBL" id="CM037618">
    <property type="protein sequence ID" value="KAH8000743.1"/>
    <property type="molecule type" value="Genomic_DNA"/>
</dbReference>
<dbReference type="Proteomes" id="UP000827872">
    <property type="component" value="Linkage Group LG05"/>
</dbReference>
<evidence type="ECO:0000313" key="2">
    <source>
        <dbReference type="Proteomes" id="UP000827872"/>
    </source>
</evidence>
<proteinExistence type="predicted"/>
<reference evidence="1" key="1">
    <citation type="submission" date="2021-08" db="EMBL/GenBank/DDBJ databases">
        <title>The first chromosome-level gecko genome reveals the dynamic sex chromosomes of Neotropical dwarf geckos (Sphaerodactylidae: Sphaerodactylus).</title>
        <authorList>
            <person name="Pinto B.J."/>
            <person name="Keating S.E."/>
            <person name="Gamble T."/>
        </authorList>
    </citation>
    <scope>NUCLEOTIDE SEQUENCE</scope>
    <source>
        <strain evidence="1">TG3544</strain>
    </source>
</reference>
<protein>
    <submittedName>
        <fullName evidence="1">Uncharacterized protein</fullName>
    </submittedName>
</protein>
<comment type="caution">
    <text evidence="1">The sequence shown here is derived from an EMBL/GenBank/DDBJ whole genome shotgun (WGS) entry which is preliminary data.</text>
</comment>
<sequence length="111" mass="13099">MYCKFQLWKPNLENYLAFRQCVLKVSGFPSLSTRTGPPSMAWKFCPSVSRFLAMPYFLSSDEIQRLVLRKTEKGNRIVFRHFKPPQAYENLCHINLRRVCSLQLIQHPSFD</sequence>